<evidence type="ECO:0000256" key="2">
    <source>
        <dbReference type="SAM" id="Phobius"/>
    </source>
</evidence>
<keyword evidence="4" id="KW-1185">Reference proteome</keyword>
<evidence type="ECO:0000313" key="3">
    <source>
        <dbReference type="EMBL" id="MEK8032834.1"/>
    </source>
</evidence>
<protein>
    <submittedName>
        <fullName evidence="3">Nitrogen fixation protein FixH</fullName>
    </submittedName>
</protein>
<feature type="transmembrane region" description="Helical" evidence="2">
    <location>
        <begin position="20"/>
        <end position="44"/>
    </location>
</feature>
<accession>A0ABU9BUM4</accession>
<name>A0ABU9BUM4_9BURK</name>
<dbReference type="EMBL" id="JBBUTG010000012">
    <property type="protein sequence ID" value="MEK8032834.1"/>
    <property type="molecule type" value="Genomic_DNA"/>
</dbReference>
<keyword evidence="2" id="KW-0812">Transmembrane</keyword>
<gene>
    <name evidence="3" type="ORF">AACH06_18590</name>
</gene>
<reference evidence="3 4" key="1">
    <citation type="submission" date="2024-04" db="EMBL/GenBank/DDBJ databases">
        <title>Novel species of the genus Ideonella isolated from streams.</title>
        <authorList>
            <person name="Lu H."/>
        </authorList>
    </citation>
    <scope>NUCLEOTIDE SEQUENCE [LARGE SCALE GENOMIC DNA]</scope>
    <source>
        <strain evidence="3 4">DXS29W</strain>
    </source>
</reference>
<dbReference type="Proteomes" id="UP001371218">
    <property type="component" value="Unassembled WGS sequence"/>
</dbReference>
<sequence>MNSSTAREPAVDSPVWWRLPIVWMVIGGPLAVVVASLATAFIAARGADPVLTLQERGGVSEKAATPDSLTPALQARNHAATAKP</sequence>
<proteinExistence type="predicted"/>
<dbReference type="RefSeq" id="WP_341427251.1">
    <property type="nucleotide sequence ID" value="NZ_JBBUTG010000012.1"/>
</dbReference>
<organism evidence="3 4">
    <name type="scientific">Ideonella lacteola</name>
    <dbReference type="NCBI Taxonomy" id="2984193"/>
    <lineage>
        <taxon>Bacteria</taxon>
        <taxon>Pseudomonadati</taxon>
        <taxon>Pseudomonadota</taxon>
        <taxon>Betaproteobacteria</taxon>
        <taxon>Burkholderiales</taxon>
        <taxon>Sphaerotilaceae</taxon>
        <taxon>Ideonella</taxon>
    </lineage>
</organism>
<evidence type="ECO:0000313" key="4">
    <source>
        <dbReference type="Proteomes" id="UP001371218"/>
    </source>
</evidence>
<keyword evidence="2" id="KW-1133">Transmembrane helix</keyword>
<feature type="region of interest" description="Disordered" evidence="1">
    <location>
        <begin position="58"/>
        <end position="84"/>
    </location>
</feature>
<evidence type="ECO:0000256" key="1">
    <source>
        <dbReference type="SAM" id="MobiDB-lite"/>
    </source>
</evidence>
<comment type="caution">
    <text evidence="3">The sequence shown here is derived from an EMBL/GenBank/DDBJ whole genome shotgun (WGS) entry which is preliminary data.</text>
</comment>
<keyword evidence="2" id="KW-0472">Membrane</keyword>